<gene>
    <name evidence="1" type="ORF">THITE_2132160</name>
</gene>
<reference evidence="1 2" key="1">
    <citation type="journal article" date="2011" name="Nat. Biotechnol.">
        <title>Comparative genomic analysis of the thermophilic biomass-degrading fungi Myceliophthora thermophila and Thielavia terrestris.</title>
        <authorList>
            <person name="Berka R.M."/>
            <person name="Grigoriev I.V."/>
            <person name="Otillar R."/>
            <person name="Salamov A."/>
            <person name="Grimwood J."/>
            <person name="Reid I."/>
            <person name="Ishmael N."/>
            <person name="John T."/>
            <person name="Darmond C."/>
            <person name="Moisan M.-C."/>
            <person name="Henrissat B."/>
            <person name="Coutinho P.M."/>
            <person name="Lombard V."/>
            <person name="Natvig D.O."/>
            <person name="Lindquist E."/>
            <person name="Schmutz J."/>
            <person name="Lucas S."/>
            <person name="Harris P."/>
            <person name="Powlowski J."/>
            <person name="Bellemare A."/>
            <person name="Taylor D."/>
            <person name="Butler G."/>
            <person name="de Vries R.P."/>
            <person name="Allijn I.E."/>
            <person name="van den Brink J."/>
            <person name="Ushinsky S."/>
            <person name="Storms R."/>
            <person name="Powell A.J."/>
            <person name="Paulsen I.T."/>
            <person name="Elbourne L.D.H."/>
            <person name="Baker S.E."/>
            <person name="Magnuson J."/>
            <person name="LaBoissiere S."/>
            <person name="Clutterbuck A.J."/>
            <person name="Martinez D."/>
            <person name="Wogulis M."/>
            <person name="de Leon A.L."/>
            <person name="Rey M.W."/>
            <person name="Tsang A."/>
        </authorList>
    </citation>
    <scope>NUCLEOTIDE SEQUENCE [LARGE SCALE GENOMIC DNA]</scope>
    <source>
        <strain evidence="2">ATCC 38088 / NRRL 8126</strain>
    </source>
</reference>
<sequence>MCIRGCQAILGIEACQSSAPRASSQRKRAEAAKSTSDSWGDTIIPILFKSFEIATNGVKNIVDGYNTFRNAQVHRAETKVNGQAMRGVVPDMKAFLRGLSTYVKQRNVLEPNIPDGSQYYRQTPVIHGELEAQTGLEAPRKFARQVDMTIREQMASTPSGSTRDIFFLYHPDTDRHGEFFDTRSVKRARFHLIIPAYRPMLIIDPLIFPEELYPLTIRGLVHNSQPLVWFDLPTAAPVVGVLAGSVWLGGSAGAFLGGAAVGDRVEKLFDRPVP</sequence>
<dbReference type="STRING" id="578455.G2RD25"/>
<evidence type="ECO:0000313" key="1">
    <source>
        <dbReference type="EMBL" id="AEO70718.1"/>
    </source>
</evidence>
<dbReference type="AlphaFoldDB" id="G2RD25"/>
<dbReference type="EMBL" id="CP003013">
    <property type="protein sequence ID" value="AEO70718.1"/>
    <property type="molecule type" value="Genomic_DNA"/>
</dbReference>
<accession>G2RD25</accession>
<organism evidence="1 2">
    <name type="scientific">Thermothielavioides terrestris (strain ATCC 38088 / NRRL 8126)</name>
    <name type="common">Thielavia terrestris</name>
    <dbReference type="NCBI Taxonomy" id="578455"/>
    <lineage>
        <taxon>Eukaryota</taxon>
        <taxon>Fungi</taxon>
        <taxon>Dikarya</taxon>
        <taxon>Ascomycota</taxon>
        <taxon>Pezizomycotina</taxon>
        <taxon>Sordariomycetes</taxon>
        <taxon>Sordariomycetidae</taxon>
        <taxon>Sordariales</taxon>
        <taxon>Chaetomiaceae</taxon>
        <taxon>Thermothielavioides</taxon>
        <taxon>Thermothielavioides terrestris</taxon>
    </lineage>
</organism>
<dbReference type="Proteomes" id="UP000008181">
    <property type="component" value="Chromosome 5"/>
</dbReference>
<dbReference type="HOGENOM" id="CLU_1016300_0_0_1"/>
<dbReference type="RefSeq" id="XP_003657054.1">
    <property type="nucleotide sequence ID" value="XM_003657006.1"/>
</dbReference>
<keyword evidence="2" id="KW-1185">Reference proteome</keyword>
<dbReference type="GeneID" id="11519405"/>
<dbReference type="eggNOG" id="ENOG502RKVN">
    <property type="taxonomic scope" value="Eukaryota"/>
</dbReference>
<evidence type="ECO:0000313" key="2">
    <source>
        <dbReference type="Proteomes" id="UP000008181"/>
    </source>
</evidence>
<dbReference type="OrthoDB" id="3852249at2759"/>
<proteinExistence type="predicted"/>
<dbReference type="KEGG" id="ttt:THITE_2132160"/>
<protein>
    <submittedName>
        <fullName evidence="1">Uncharacterized protein</fullName>
    </submittedName>
</protein>
<name>G2RD25_THETT</name>